<evidence type="ECO:0000313" key="1">
    <source>
        <dbReference type="EMBL" id="AZQ09471.1"/>
    </source>
</evidence>
<evidence type="ECO:0000313" key="2">
    <source>
        <dbReference type="Proteomes" id="UP000278437"/>
    </source>
</evidence>
<protein>
    <submittedName>
        <fullName evidence="1">Gamma-glutamyl-gamma-aminobutyrate hydrolase PuuD</fullName>
        <ecNumber evidence="1">3.5.1.94</ecNumber>
    </submittedName>
</protein>
<organism evidence="1 2">
    <name type="scientific">Shewanella khirikhana</name>
    <dbReference type="NCBI Taxonomy" id="1965282"/>
    <lineage>
        <taxon>Bacteria</taxon>
        <taxon>Pseudomonadati</taxon>
        <taxon>Pseudomonadota</taxon>
        <taxon>Gammaproteobacteria</taxon>
        <taxon>Alteromonadales</taxon>
        <taxon>Shewanellaceae</taxon>
        <taxon>Shewanella</taxon>
    </lineage>
</organism>
<proteinExistence type="predicted"/>
<dbReference type="Proteomes" id="UP000278437">
    <property type="component" value="Chromosome"/>
</dbReference>
<keyword evidence="1" id="KW-0378">Hydrolase</keyword>
<reference evidence="2" key="1">
    <citation type="submission" date="2017-03" db="EMBL/GenBank/DDBJ databases">
        <title>Full genome sequence of a non-lethal Shewanella isolate that potentiates virulence of Vibio parahaemolyticus causing acute hepatopancreatic necrosis disease (AHPND) in shrimp.</title>
        <authorList>
            <person name="Prachumwat A."/>
            <person name="Sritunyalucksana K."/>
        </authorList>
    </citation>
    <scope>NUCLEOTIDE SEQUENCE [LARGE SCALE GENOMIC DNA]</scope>
    <source>
        <strain evidence="2">TH2012</strain>
    </source>
</reference>
<sequence length="267" mass="29566">MPLKQEVSGRKNKPVILMSMGQQDRNGHPYQVMTHKYMQPVVEISDCIPLLVPTCFGAEDIEQYLDMADGVYLSGAASNIDPTLYGQENLTPEKKQDQARDLVDLALIKGAVARGLPLLGICRGMQEMNIAFGGDLYQKVYAEEHLDDHREDPETPPEVQYGESHSISMVKGTWLHKLLGDTISVNSLHGQGVNNLGEGVEPLAHAEDGLVEAIHVPALPQFTLGVQWHPEWKAMENPDSIKIFKAFGEACRRRAGNDQDLRIDKAS</sequence>
<accession>A0ABM7CZF6</accession>
<dbReference type="InterPro" id="IPR029062">
    <property type="entry name" value="Class_I_gatase-like"/>
</dbReference>
<dbReference type="PROSITE" id="PS51273">
    <property type="entry name" value="GATASE_TYPE_1"/>
    <property type="match status" value="1"/>
</dbReference>
<dbReference type="InterPro" id="IPR044668">
    <property type="entry name" value="PuuD-like"/>
</dbReference>
<dbReference type="InterPro" id="IPR011697">
    <property type="entry name" value="Peptidase_C26"/>
</dbReference>
<dbReference type="EMBL" id="CP020373">
    <property type="protein sequence ID" value="AZQ09471.1"/>
    <property type="molecule type" value="Genomic_DNA"/>
</dbReference>
<dbReference type="Gene3D" id="3.40.50.880">
    <property type="match status" value="1"/>
</dbReference>
<dbReference type="PANTHER" id="PTHR43235:SF1">
    <property type="entry name" value="GLUTAMINE AMIDOTRANSFERASE PB2B2.05-RELATED"/>
    <property type="match status" value="1"/>
</dbReference>
<dbReference type="RefSeq" id="WP_126165931.1">
    <property type="nucleotide sequence ID" value="NZ_CP020373.1"/>
</dbReference>
<dbReference type="PANTHER" id="PTHR43235">
    <property type="entry name" value="GLUTAMINE AMIDOTRANSFERASE PB2B2.05-RELATED"/>
    <property type="match status" value="1"/>
</dbReference>
<dbReference type="CDD" id="cd01745">
    <property type="entry name" value="GATase1_2"/>
    <property type="match status" value="1"/>
</dbReference>
<name>A0ABM7CZF6_9GAMM</name>
<keyword evidence="2" id="KW-1185">Reference proteome</keyword>
<gene>
    <name evidence="1" type="primary">puuD_1</name>
    <name evidence="1" type="ORF">STH12_00319</name>
</gene>
<dbReference type="GO" id="GO:0033969">
    <property type="term" value="F:gamma-glutamyl-gamma-aminobutyrate hydrolase activity"/>
    <property type="evidence" value="ECO:0007669"/>
    <property type="project" value="UniProtKB-EC"/>
</dbReference>
<dbReference type="EC" id="3.5.1.94" evidence="1"/>
<dbReference type="SUPFAM" id="SSF52317">
    <property type="entry name" value="Class I glutamine amidotransferase-like"/>
    <property type="match status" value="1"/>
</dbReference>
<dbReference type="Pfam" id="PF07722">
    <property type="entry name" value="Peptidase_C26"/>
    <property type="match status" value="1"/>
</dbReference>